<accession>A0A0F9D793</accession>
<evidence type="ECO:0000256" key="3">
    <source>
        <dbReference type="ARBA" id="ARBA00022679"/>
    </source>
</evidence>
<dbReference type="InterPro" id="IPR000489">
    <property type="entry name" value="Pterin-binding_dom"/>
</dbReference>
<dbReference type="GO" id="GO:0005829">
    <property type="term" value="C:cytosol"/>
    <property type="evidence" value="ECO:0007669"/>
    <property type="project" value="TreeGrafter"/>
</dbReference>
<dbReference type="InterPro" id="IPR011005">
    <property type="entry name" value="Dihydropteroate_synth-like_sf"/>
</dbReference>
<evidence type="ECO:0000313" key="5">
    <source>
        <dbReference type="EMBL" id="KKL13666.1"/>
    </source>
</evidence>
<dbReference type="EMBL" id="LAZR01040766">
    <property type="protein sequence ID" value="KKL13666.1"/>
    <property type="molecule type" value="Genomic_DNA"/>
</dbReference>
<proteinExistence type="inferred from homology"/>
<dbReference type="PANTHER" id="PTHR45833:SF2">
    <property type="entry name" value="BIFUNCTIONAL HOMOCYSTEINE S-METHYLTRANSFERASE_5,10-METHYLENETETRAHYDROFOLATE REDUCTASE"/>
    <property type="match status" value="1"/>
</dbReference>
<dbReference type="SUPFAM" id="SSF51717">
    <property type="entry name" value="Dihydropteroate synthetase-like"/>
    <property type="match status" value="1"/>
</dbReference>
<dbReference type="GO" id="GO:0042558">
    <property type="term" value="P:pteridine-containing compound metabolic process"/>
    <property type="evidence" value="ECO:0007669"/>
    <property type="project" value="InterPro"/>
</dbReference>
<feature type="domain" description="Pterin-binding" evidence="4">
    <location>
        <begin position="41"/>
        <end position="288"/>
    </location>
</feature>
<organism evidence="5">
    <name type="scientific">marine sediment metagenome</name>
    <dbReference type="NCBI Taxonomy" id="412755"/>
    <lineage>
        <taxon>unclassified sequences</taxon>
        <taxon>metagenomes</taxon>
        <taxon>ecological metagenomes</taxon>
    </lineage>
</organism>
<reference evidence="5" key="1">
    <citation type="journal article" date="2015" name="Nature">
        <title>Complex archaea that bridge the gap between prokaryotes and eukaryotes.</title>
        <authorList>
            <person name="Spang A."/>
            <person name="Saw J.H."/>
            <person name="Jorgensen S.L."/>
            <person name="Zaremba-Niedzwiedzka K."/>
            <person name="Martijn J."/>
            <person name="Lind A.E."/>
            <person name="van Eijk R."/>
            <person name="Schleper C."/>
            <person name="Guy L."/>
            <person name="Ettema T.J."/>
        </authorList>
    </citation>
    <scope>NUCLEOTIDE SEQUENCE</scope>
</reference>
<dbReference type="AlphaFoldDB" id="A0A0F9D793"/>
<dbReference type="GO" id="GO:0008705">
    <property type="term" value="F:methionine synthase activity"/>
    <property type="evidence" value="ECO:0007669"/>
    <property type="project" value="TreeGrafter"/>
</dbReference>
<sequence>VELPGGGSGVKFEHEGEDPVLPIPADWEKFSPVLGQGKVQHVALGIWWALNGQGDDQKTGEDYLIRIARDEVDNGTAFLDVNVDEYTNDDAERIEVMKWLATFLSERFETPLSIDSSSKSVLAAGLECCRKDIGQPMLNSVSLERAECIELVQAFDAHVVVSAAGREDLPTTLQGRMGNFTEIIGMLDKAGTPREKMHLDPLVFPISTEPTNGKNFLAATSAAKKEFGTVKLSGGYSNISFGMPNRKLLNMVFVNLCVEAGAESGIINPVAMPPRRIGAMDSESEPFKLARAVLVGEDMYGMEYIAAFRDGRLK</sequence>
<comment type="caution">
    <text evidence="5">The sequence shown here is derived from an EMBL/GenBank/DDBJ whole genome shotgun (WGS) entry which is preliminary data.</text>
</comment>
<evidence type="ECO:0000259" key="4">
    <source>
        <dbReference type="PROSITE" id="PS50972"/>
    </source>
</evidence>
<keyword evidence="3" id="KW-0808">Transferase</keyword>
<keyword evidence="2" id="KW-0489">Methyltransferase</keyword>
<dbReference type="Gene3D" id="3.20.20.20">
    <property type="entry name" value="Dihydropteroate synthase-like"/>
    <property type="match status" value="1"/>
</dbReference>
<comment type="similarity">
    <text evidence="1">Belongs to the vitamin-B12 dependent methionine synthase family.</text>
</comment>
<protein>
    <recommendedName>
        <fullName evidence="4">Pterin-binding domain-containing protein</fullName>
    </recommendedName>
</protein>
<dbReference type="PROSITE" id="PS50972">
    <property type="entry name" value="PTERIN_BINDING"/>
    <property type="match status" value="1"/>
</dbReference>
<name>A0A0F9D793_9ZZZZ</name>
<gene>
    <name evidence="5" type="ORF">LCGC14_2523470</name>
</gene>
<evidence type="ECO:0000256" key="1">
    <source>
        <dbReference type="ARBA" id="ARBA00010398"/>
    </source>
</evidence>
<dbReference type="Pfam" id="PF00809">
    <property type="entry name" value="Pterin_bind"/>
    <property type="match status" value="1"/>
</dbReference>
<evidence type="ECO:0000256" key="2">
    <source>
        <dbReference type="ARBA" id="ARBA00022603"/>
    </source>
</evidence>
<feature type="non-terminal residue" evidence="5">
    <location>
        <position position="1"/>
    </location>
</feature>
<dbReference type="PANTHER" id="PTHR45833">
    <property type="entry name" value="METHIONINE SYNTHASE"/>
    <property type="match status" value="1"/>
</dbReference>
<dbReference type="InterPro" id="IPR050554">
    <property type="entry name" value="Met_Synthase/Corrinoid"/>
</dbReference>
<dbReference type="GO" id="GO:0032259">
    <property type="term" value="P:methylation"/>
    <property type="evidence" value="ECO:0007669"/>
    <property type="project" value="UniProtKB-KW"/>
</dbReference>